<feature type="region of interest" description="Disordered" evidence="1">
    <location>
        <begin position="54"/>
        <end position="78"/>
    </location>
</feature>
<dbReference type="PATRIC" id="fig|1278076.4.peg.2265"/>
<evidence type="ECO:0000313" key="2">
    <source>
        <dbReference type="EMBL" id="EME65039.1"/>
    </source>
</evidence>
<gene>
    <name evidence="2" type="ORF">G352_10882</name>
</gene>
<comment type="caution">
    <text evidence="2">The sequence shown here is derived from an EMBL/GenBank/DDBJ whole genome shotgun (WGS) entry which is preliminary data.</text>
</comment>
<sequence length="152" mass="16619">MSDPAVIDVHPRRVRAEADKVRADFGAEIVRLREQLDTALKNRADAAAAVAEAEAEAEADEKVAQLGAAHRKHQDELERSRVEHAAELERGHGRFAKTDAHGQRITDLEALAQWQRGQITRQRAESDKAAAAATIGRLESDLAAARADTQTE</sequence>
<accession>M2ZXG2</accession>
<organism evidence="2 3">
    <name type="scientific">Rhodococcus ruber BKS 20-38</name>
    <dbReference type="NCBI Taxonomy" id="1278076"/>
    <lineage>
        <taxon>Bacteria</taxon>
        <taxon>Bacillati</taxon>
        <taxon>Actinomycetota</taxon>
        <taxon>Actinomycetes</taxon>
        <taxon>Mycobacteriales</taxon>
        <taxon>Nocardiaceae</taxon>
        <taxon>Rhodococcus</taxon>
    </lineage>
</organism>
<reference evidence="2 3" key="1">
    <citation type="journal article" date="2013" name="Genome Announc.">
        <title>Draft Genome Sequence of Rhodococcus ruber Strain BKS 20-38.</title>
        <authorList>
            <person name="Bala M."/>
            <person name="Kumar S."/>
            <person name="Raghava G.P."/>
            <person name="Mayilraj S."/>
        </authorList>
    </citation>
    <scope>NUCLEOTIDE SEQUENCE [LARGE SCALE GENOMIC DNA]</scope>
    <source>
        <strain evidence="2 3">BKS 20-38</strain>
    </source>
</reference>
<evidence type="ECO:0000313" key="3">
    <source>
        <dbReference type="Proteomes" id="UP000011731"/>
    </source>
</evidence>
<dbReference type="EMBL" id="AOEX01000033">
    <property type="protein sequence ID" value="EME65039.1"/>
    <property type="molecule type" value="Genomic_DNA"/>
</dbReference>
<dbReference type="AlphaFoldDB" id="M2ZXG2"/>
<name>M2ZXG2_9NOCA</name>
<proteinExistence type="predicted"/>
<keyword evidence="3" id="KW-1185">Reference proteome</keyword>
<protein>
    <submittedName>
        <fullName evidence="2">Uncharacterized protein</fullName>
    </submittedName>
</protein>
<evidence type="ECO:0000256" key="1">
    <source>
        <dbReference type="SAM" id="MobiDB-lite"/>
    </source>
</evidence>
<dbReference type="Proteomes" id="UP000011731">
    <property type="component" value="Unassembled WGS sequence"/>
</dbReference>
<dbReference type="RefSeq" id="WP_003936274.1">
    <property type="nucleotide sequence ID" value="NZ_AOEX01000033.1"/>
</dbReference>